<evidence type="ECO:0000259" key="1">
    <source>
        <dbReference type="Pfam" id="PF00078"/>
    </source>
</evidence>
<evidence type="ECO:0000313" key="2">
    <source>
        <dbReference type="EMBL" id="KAJ8895798.1"/>
    </source>
</evidence>
<organism evidence="2 3">
    <name type="scientific">Dryococelus australis</name>
    <dbReference type="NCBI Taxonomy" id="614101"/>
    <lineage>
        <taxon>Eukaryota</taxon>
        <taxon>Metazoa</taxon>
        <taxon>Ecdysozoa</taxon>
        <taxon>Arthropoda</taxon>
        <taxon>Hexapoda</taxon>
        <taxon>Insecta</taxon>
        <taxon>Pterygota</taxon>
        <taxon>Neoptera</taxon>
        <taxon>Polyneoptera</taxon>
        <taxon>Phasmatodea</taxon>
        <taxon>Verophasmatodea</taxon>
        <taxon>Anareolatae</taxon>
        <taxon>Phasmatidae</taxon>
        <taxon>Eurycanthinae</taxon>
        <taxon>Dryococelus</taxon>
    </lineage>
</organism>
<reference evidence="2 3" key="1">
    <citation type="submission" date="2023-02" db="EMBL/GenBank/DDBJ databases">
        <title>LHISI_Scaffold_Assembly.</title>
        <authorList>
            <person name="Stuart O.P."/>
            <person name="Cleave R."/>
            <person name="Magrath M.J.L."/>
            <person name="Mikheyev A.S."/>
        </authorList>
    </citation>
    <scope>NUCLEOTIDE SEQUENCE [LARGE SCALE GENOMIC DNA]</scope>
    <source>
        <strain evidence="2">Daus_M_001</strain>
        <tissue evidence="2">Leg muscle</tissue>
    </source>
</reference>
<dbReference type="InterPro" id="IPR000477">
    <property type="entry name" value="RT_dom"/>
</dbReference>
<dbReference type="InterPro" id="IPR043502">
    <property type="entry name" value="DNA/RNA_pol_sf"/>
</dbReference>
<dbReference type="Pfam" id="PF00078">
    <property type="entry name" value="RVT_1"/>
    <property type="match status" value="1"/>
</dbReference>
<feature type="domain" description="Reverse transcriptase" evidence="1">
    <location>
        <begin position="166"/>
        <end position="269"/>
    </location>
</feature>
<dbReference type="CDD" id="cd01647">
    <property type="entry name" value="RT_LTR"/>
    <property type="match status" value="1"/>
</dbReference>
<dbReference type="EMBL" id="JARBHB010000001">
    <property type="protein sequence ID" value="KAJ8895798.1"/>
    <property type="molecule type" value="Genomic_DNA"/>
</dbReference>
<gene>
    <name evidence="2" type="ORF">PR048_001136</name>
</gene>
<evidence type="ECO:0000313" key="3">
    <source>
        <dbReference type="Proteomes" id="UP001159363"/>
    </source>
</evidence>
<dbReference type="InterPro" id="IPR043128">
    <property type="entry name" value="Rev_trsase/Diguanyl_cyclase"/>
</dbReference>
<name>A0ABQ9IGJ3_9NEOP</name>
<comment type="caution">
    <text evidence="2">The sequence shown here is derived from an EMBL/GenBank/DDBJ whole genome shotgun (WGS) entry which is preliminary data.</text>
</comment>
<protein>
    <recommendedName>
        <fullName evidence="1">Reverse transcriptase domain-containing protein</fullName>
    </recommendedName>
</protein>
<accession>A0ABQ9IGJ3</accession>
<proteinExistence type="predicted"/>
<dbReference type="SUPFAM" id="SSF56672">
    <property type="entry name" value="DNA/RNA polymerases"/>
    <property type="match status" value="1"/>
</dbReference>
<dbReference type="InterPro" id="IPR050951">
    <property type="entry name" value="Retrovirus_Pol_polyprotein"/>
</dbReference>
<dbReference type="Proteomes" id="UP001159363">
    <property type="component" value="Chromosome 1"/>
</dbReference>
<dbReference type="PANTHER" id="PTHR37984:SF13">
    <property type="entry name" value="RIBONUCLEASE H"/>
    <property type="match status" value="1"/>
</dbReference>
<keyword evidence="3" id="KW-1185">Reference proteome</keyword>
<dbReference type="PANTHER" id="PTHR37984">
    <property type="entry name" value="PROTEIN CBG26694"/>
    <property type="match status" value="1"/>
</dbReference>
<dbReference type="Gene3D" id="3.30.70.270">
    <property type="match status" value="1"/>
</dbReference>
<sequence>MFYVILDFLDSAFHDQFTVGLKINMLLKGSRYTHVFKSAVDNVSHGRLDIDKTKDVQQEVHMLQARSQGCRTTKMFNRYIPQEHSAGERKFQKKMSPGTFTWRTYCGHSKHSVHDCCFRGYKCHNCNQDDSQTTDDFLSLCKSLRPQYQAWVVEVMVGSVKLDMEIDTEATISQELCTVNMHRGLFHYIHLPFGIKSHPAIFQRTMEQMLQGLESDVCFQDDILVTGSTREQHVRNLRCMLQRLSDNRLTVNQKKGKFFLNYAEFLGHIVDREGLHLQTWLGLVNNYAKFLPNISTILAPLHALL</sequence>
<dbReference type="Gene3D" id="3.10.10.10">
    <property type="entry name" value="HIV Type 1 Reverse Transcriptase, subunit A, domain 1"/>
    <property type="match status" value="1"/>
</dbReference>